<dbReference type="Proteomes" id="UP000326289">
    <property type="component" value="Unassembled WGS sequence"/>
</dbReference>
<feature type="region of interest" description="Disordered" evidence="1">
    <location>
        <begin position="153"/>
        <end position="186"/>
    </location>
</feature>
<dbReference type="EMBL" id="ML732888">
    <property type="protein sequence ID" value="KAB8267807.1"/>
    <property type="molecule type" value="Genomic_DNA"/>
</dbReference>
<protein>
    <submittedName>
        <fullName evidence="2">Uncharacterized protein</fullName>
    </submittedName>
</protein>
<feature type="compositionally biased region" description="Polar residues" evidence="1">
    <location>
        <begin position="156"/>
        <end position="177"/>
    </location>
</feature>
<keyword evidence="3" id="KW-1185">Reference proteome</keyword>
<gene>
    <name evidence="2" type="ORF">BDV30DRAFT_231272</name>
</gene>
<feature type="region of interest" description="Disordered" evidence="1">
    <location>
        <begin position="110"/>
        <end position="131"/>
    </location>
</feature>
<reference evidence="2 3" key="1">
    <citation type="submission" date="2019-04" db="EMBL/GenBank/DDBJ databases">
        <title>Fungal friends and foes A comparative genomics study of 23 Aspergillus species from section Flavi.</title>
        <authorList>
            <consortium name="DOE Joint Genome Institute"/>
            <person name="Kjaerbolling I."/>
            <person name="Vesth T.C."/>
            <person name="Frisvad J.C."/>
            <person name="Nybo J.L."/>
            <person name="Theobald S."/>
            <person name="Kildgaard S."/>
            <person name="Petersen T.I."/>
            <person name="Kuo A."/>
            <person name="Sato A."/>
            <person name="Lyhne E.K."/>
            <person name="Kogle M.E."/>
            <person name="Wiebenga A."/>
            <person name="Kun R.S."/>
            <person name="Lubbers R.J."/>
            <person name="Makela M.R."/>
            <person name="Barry K."/>
            <person name="Chovatia M."/>
            <person name="Clum A."/>
            <person name="Daum C."/>
            <person name="Haridas S."/>
            <person name="He G."/>
            <person name="LaButti K."/>
            <person name="Lipzen A."/>
            <person name="Mondo S."/>
            <person name="Pangilinan J."/>
            <person name="Riley R."/>
            <person name="Salamov A."/>
            <person name="Simmons B.A."/>
            <person name="Magnuson J.K."/>
            <person name="Henrissat B."/>
            <person name="Mortensen U.H."/>
            <person name="Larsen T.O."/>
            <person name="De vries R.P."/>
            <person name="Grigoriev I.V."/>
            <person name="Machida M."/>
            <person name="Baker S.E."/>
            <person name="Andersen M.R."/>
        </authorList>
    </citation>
    <scope>NUCLEOTIDE SEQUENCE [LARGE SCALE GENOMIC DNA]</scope>
    <source>
        <strain evidence="2 3">CBS 117635</strain>
    </source>
</reference>
<proteinExistence type="predicted"/>
<accession>A0A5N6INJ8</accession>
<dbReference type="AlphaFoldDB" id="A0A5N6INJ8"/>
<feature type="compositionally biased region" description="Polar residues" evidence="1">
    <location>
        <begin position="110"/>
        <end position="122"/>
    </location>
</feature>
<organism evidence="2 3">
    <name type="scientific">Aspergillus minisclerotigenes</name>
    <dbReference type="NCBI Taxonomy" id="656917"/>
    <lineage>
        <taxon>Eukaryota</taxon>
        <taxon>Fungi</taxon>
        <taxon>Dikarya</taxon>
        <taxon>Ascomycota</taxon>
        <taxon>Pezizomycotina</taxon>
        <taxon>Eurotiomycetes</taxon>
        <taxon>Eurotiomycetidae</taxon>
        <taxon>Eurotiales</taxon>
        <taxon>Aspergillaceae</taxon>
        <taxon>Aspergillus</taxon>
        <taxon>Aspergillus subgen. Circumdati</taxon>
    </lineage>
</organism>
<evidence type="ECO:0000256" key="1">
    <source>
        <dbReference type="SAM" id="MobiDB-lite"/>
    </source>
</evidence>
<evidence type="ECO:0000313" key="2">
    <source>
        <dbReference type="EMBL" id="KAB8267807.1"/>
    </source>
</evidence>
<name>A0A5N6INJ8_9EURO</name>
<sequence length="210" mass="23516">MPIEVDFVHLDTYVKAKVIEKIPCIPLKVLLDSISGLKPTTWVSSVSLRDSHHMNKAFPLSAQRLSFEWQLQRLQSYIHAKKDPLRSSTCRGQKSTELTQNVAMISTISQDSTEASSGTAANHHQRRTSNRAQLCGQSYTISRECLSFVKTEHPTAPSSAKPSLRRQASSAYNTMNKNSEKARVLPAKRSSRYCVKLSDSDLTDDDEFSL</sequence>
<evidence type="ECO:0000313" key="3">
    <source>
        <dbReference type="Proteomes" id="UP000326289"/>
    </source>
</evidence>